<dbReference type="InterPro" id="IPR029068">
    <property type="entry name" value="Glyas_Bleomycin-R_OHBP_Dase"/>
</dbReference>
<evidence type="ECO:0008006" key="3">
    <source>
        <dbReference type="Google" id="ProtNLM"/>
    </source>
</evidence>
<dbReference type="Gene3D" id="3.10.180.10">
    <property type="entry name" value="2,3-Dihydroxybiphenyl 1,2-Dioxygenase, domain 1"/>
    <property type="match status" value="1"/>
</dbReference>
<reference evidence="1 2" key="1">
    <citation type="submission" date="2018-06" db="EMBL/GenBank/DDBJ databases">
        <authorList>
            <consortium name="Pathogen Informatics"/>
            <person name="Doyle S."/>
        </authorList>
    </citation>
    <scope>NUCLEOTIDE SEQUENCE [LARGE SCALE GENOMIC DNA]</scope>
    <source>
        <strain evidence="1 2">NCTC13184</strain>
    </source>
</reference>
<dbReference type="EMBL" id="UGRU01000001">
    <property type="protein sequence ID" value="SUA44922.1"/>
    <property type="molecule type" value="Genomic_DNA"/>
</dbReference>
<evidence type="ECO:0000313" key="1">
    <source>
        <dbReference type="EMBL" id="SUA44922.1"/>
    </source>
</evidence>
<dbReference type="SUPFAM" id="SSF54593">
    <property type="entry name" value="Glyoxalase/Bleomycin resistance protein/Dihydroxybiphenyl dioxygenase"/>
    <property type="match status" value="1"/>
</dbReference>
<dbReference type="AlphaFoldDB" id="A0A378WVP5"/>
<sequence>MQVLRTYARVYTSNLETTTAALTAATGVRVGMQFDMPNGLRLASIGQILIVAGDDTILAPYRATQATVIVDDLDQFHAALLTSGADIVREPQTVPTGRNLTARLTPEVQIEYVEWDKAQWQRINAAAPSAD</sequence>
<dbReference type="Proteomes" id="UP000255082">
    <property type="component" value="Unassembled WGS sequence"/>
</dbReference>
<evidence type="ECO:0000313" key="2">
    <source>
        <dbReference type="Proteomes" id="UP000255082"/>
    </source>
</evidence>
<name>A0A378WVP5_9NOCA</name>
<organism evidence="1 2">
    <name type="scientific">Nocardia africana</name>
    <dbReference type="NCBI Taxonomy" id="134964"/>
    <lineage>
        <taxon>Bacteria</taxon>
        <taxon>Bacillati</taxon>
        <taxon>Actinomycetota</taxon>
        <taxon>Actinomycetes</taxon>
        <taxon>Mycobacteriales</taxon>
        <taxon>Nocardiaceae</taxon>
        <taxon>Nocardia</taxon>
    </lineage>
</organism>
<accession>A0A378WVP5</accession>
<protein>
    <recommendedName>
        <fullName evidence="3">Glyoxalase-like domain</fullName>
    </recommendedName>
</protein>
<gene>
    <name evidence="1" type="ORF">NCTC13184_03444</name>
</gene>
<dbReference type="OrthoDB" id="5242506at2"/>
<proteinExistence type="predicted"/>